<dbReference type="EMBL" id="JAQQBR010001831">
    <property type="protein sequence ID" value="KAK0167906.1"/>
    <property type="molecule type" value="Genomic_DNA"/>
</dbReference>
<reference evidence="1" key="2">
    <citation type="submission" date="2023-03" db="EMBL/GenBank/DDBJ databases">
        <authorList>
            <person name="Inwood S.N."/>
            <person name="Skelly J.G."/>
            <person name="Guhlin J."/>
            <person name="Harrop T.W.R."/>
            <person name="Goldson S.G."/>
            <person name="Dearden P.K."/>
        </authorList>
    </citation>
    <scope>NUCLEOTIDE SEQUENCE</scope>
    <source>
        <strain evidence="1">Lincoln</strain>
        <tissue evidence="1">Whole body</tissue>
    </source>
</reference>
<name>A0AA39KNL7_MICHY</name>
<protein>
    <submittedName>
        <fullName evidence="1">Uncharacterized protein</fullName>
    </submittedName>
</protein>
<reference evidence="1" key="1">
    <citation type="journal article" date="2023" name="bioRxiv">
        <title>Scaffold-level genome assemblies of two parasitoid biocontrol wasps reveal the parthenogenesis mechanism and an associated novel virus.</title>
        <authorList>
            <person name="Inwood S."/>
            <person name="Skelly J."/>
            <person name="Guhlin J."/>
            <person name="Harrop T."/>
            <person name="Goldson S."/>
            <person name="Dearden P."/>
        </authorList>
    </citation>
    <scope>NUCLEOTIDE SEQUENCE</scope>
    <source>
        <strain evidence="1">Lincoln</strain>
        <tissue evidence="1">Whole body</tissue>
    </source>
</reference>
<keyword evidence="2" id="KW-1185">Reference proteome</keyword>
<evidence type="ECO:0000313" key="1">
    <source>
        <dbReference type="EMBL" id="KAK0167906.1"/>
    </source>
</evidence>
<gene>
    <name evidence="1" type="ORF">PV327_001761</name>
</gene>
<comment type="caution">
    <text evidence="1">The sequence shown here is derived from an EMBL/GenBank/DDBJ whole genome shotgun (WGS) entry which is preliminary data.</text>
</comment>
<evidence type="ECO:0000313" key="2">
    <source>
        <dbReference type="Proteomes" id="UP001168972"/>
    </source>
</evidence>
<organism evidence="1 2">
    <name type="scientific">Microctonus hyperodae</name>
    <name type="common">Parasitoid wasp</name>
    <dbReference type="NCBI Taxonomy" id="165561"/>
    <lineage>
        <taxon>Eukaryota</taxon>
        <taxon>Metazoa</taxon>
        <taxon>Ecdysozoa</taxon>
        <taxon>Arthropoda</taxon>
        <taxon>Hexapoda</taxon>
        <taxon>Insecta</taxon>
        <taxon>Pterygota</taxon>
        <taxon>Neoptera</taxon>
        <taxon>Endopterygota</taxon>
        <taxon>Hymenoptera</taxon>
        <taxon>Apocrita</taxon>
        <taxon>Ichneumonoidea</taxon>
        <taxon>Braconidae</taxon>
        <taxon>Euphorinae</taxon>
        <taxon>Microctonus</taxon>
    </lineage>
</organism>
<accession>A0AA39KNL7</accession>
<dbReference type="Gene3D" id="1.25.50.20">
    <property type="match status" value="1"/>
</dbReference>
<dbReference type="AlphaFoldDB" id="A0AA39KNL7"/>
<dbReference type="Proteomes" id="UP001168972">
    <property type="component" value="Unassembled WGS sequence"/>
</dbReference>
<proteinExistence type="predicted"/>
<sequence>MLCQGLRRANIESWIAVFNLLNTTDLYPSARLAISRGLACTENHDILENYVYYILADTIMFPSENIFPILLTAARLNEINSQIVLHFIIKNHELLTDRLGVPREFHKQMLALSQDIFISKLHREGSNSQGSPLTYTELPKNVRRILEANTHRANKIRPAMEDYFKSYQ</sequence>